<keyword evidence="1" id="KW-0812">Transmembrane</keyword>
<gene>
    <name evidence="2" type="ORF">KL86CLO1_10047</name>
</gene>
<sequence>MKDSSPIGVGVVTILTVLLVLSLTIFSALTLSTARADLALSQRNADTVQAYYEADAQAAKLYADFAESGDSELETAIPMTDTQSLYLHLTRQDDGSILTLAWQTQSEEETELDEHLPVWDGTPPTG</sequence>
<evidence type="ECO:0000256" key="1">
    <source>
        <dbReference type="SAM" id="Phobius"/>
    </source>
</evidence>
<dbReference type="EMBL" id="FLUN01000001">
    <property type="protein sequence ID" value="SBV90894.1"/>
    <property type="molecule type" value="Genomic_DNA"/>
</dbReference>
<evidence type="ECO:0000313" key="2">
    <source>
        <dbReference type="EMBL" id="SBV90894.1"/>
    </source>
</evidence>
<proteinExistence type="predicted"/>
<feature type="transmembrane region" description="Helical" evidence="1">
    <location>
        <begin position="6"/>
        <end position="31"/>
    </location>
</feature>
<keyword evidence="1" id="KW-1133">Transmembrane helix</keyword>
<name>A0A212IUN6_9FIRM</name>
<accession>A0A212IUN6</accession>
<dbReference type="AlphaFoldDB" id="A0A212IUN6"/>
<reference evidence="2" key="1">
    <citation type="submission" date="2016-04" db="EMBL/GenBank/DDBJ databases">
        <authorList>
            <person name="Evans L.H."/>
            <person name="Alamgir A."/>
            <person name="Owens N."/>
            <person name="Weber N.D."/>
            <person name="Virtaneva K."/>
            <person name="Barbian K."/>
            <person name="Babar A."/>
            <person name="Rosenke K."/>
        </authorList>
    </citation>
    <scope>NUCLEOTIDE SEQUENCE</scope>
    <source>
        <strain evidence="2">86</strain>
    </source>
</reference>
<keyword evidence="1" id="KW-0472">Membrane</keyword>
<protein>
    <submittedName>
        <fullName evidence="2">Uncharacterized protein</fullName>
    </submittedName>
</protein>
<organism evidence="2">
    <name type="scientific">uncultured Eubacteriales bacterium</name>
    <dbReference type="NCBI Taxonomy" id="172733"/>
    <lineage>
        <taxon>Bacteria</taxon>
        <taxon>Bacillati</taxon>
        <taxon>Bacillota</taxon>
        <taxon>Clostridia</taxon>
        <taxon>Eubacteriales</taxon>
        <taxon>environmental samples</taxon>
    </lineage>
</organism>